<protein>
    <submittedName>
        <fullName evidence="5">AraC-like DNA-binding protein</fullName>
    </submittedName>
</protein>
<gene>
    <name evidence="5" type="ORF">FHS57_005755</name>
</gene>
<dbReference type="GO" id="GO:0003700">
    <property type="term" value="F:DNA-binding transcription factor activity"/>
    <property type="evidence" value="ECO:0007669"/>
    <property type="project" value="InterPro"/>
</dbReference>
<comment type="caution">
    <text evidence="5">The sequence shown here is derived from an EMBL/GenBank/DDBJ whole genome shotgun (WGS) entry which is preliminary data.</text>
</comment>
<dbReference type="RefSeq" id="WP_183979584.1">
    <property type="nucleotide sequence ID" value="NZ_JACIBY010000020.1"/>
</dbReference>
<accession>A0A7W6ETT6</accession>
<dbReference type="AlphaFoldDB" id="A0A7W6ETT6"/>
<dbReference type="Gene3D" id="1.10.10.60">
    <property type="entry name" value="Homeodomain-like"/>
    <property type="match status" value="1"/>
</dbReference>
<keyword evidence="6" id="KW-1185">Reference proteome</keyword>
<organism evidence="5 6">
    <name type="scientific">Runella defluvii</name>
    <dbReference type="NCBI Taxonomy" id="370973"/>
    <lineage>
        <taxon>Bacteria</taxon>
        <taxon>Pseudomonadati</taxon>
        <taxon>Bacteroidota</taxon>
        <taxon>Cytophagia</taxon>
        <taxon>Cytophagales</taxon>
        <taxon>Spirosomataceae</taxon>
        <taxon>Runella</taxon>
    </lineage>
</organism>
<dbReference type="Pfam" id="PF12833">
    <property type="entry name" value="HTH_18"/>
    <property type="match status" value="1"/>
</dbReference>
<evidence type="ECO:0000259" key="4">
    <source>
        <dbReference type="PROSITE" id="PS01124"/>
    </source>
</evidence>
<evidence type="ECO:0000313" key="6">
    <source>
        <dbReference type="Proteomes" id="UP000541352"/>
    </source>
</evidence>
<keyword evidence="3" id="KW-0804">Transcription</keyword>
<dbReference type="GO" id="GO:0043565">
    <property type="term" value="F:sequence-specific DNA binding"/>
    <property type="evidence" value="ECO:0007669"/>
    <property type="project" value="InterPro"/>
</dbReference>
<dbReference type="Proteomes" id="UP000541352">
    <property type="component" value="Unassembled WGS sequence"/>
</dbReference>
<dbReference type="PANTHER" id="PTHR43280">
    <property type="entry name" value="ARAC-FAMILY TRANSCRIPTIONAL REGULATOR"/>
    <property type="match status" value="1"/>
</dbReference>
<sequence length="186" mass="21211">MVFYVKNMVCDRCKLVVGQVFSHAHFQIQQIQLGEVEVAAPVTATQIAEVTARLQEYGFELLEDKRVRTVEKIKTLVLALIRSSSLELKVNYSDYLAEQLSRDYNGLSTLFSSLEGITIEQYIIRQKIERVKELLTYDELSLSQIADKLHYSSVAHLSNQFKKITGTTPSQYKLSGHKNRQPLDAI</sequence>
<dbReference type="SUPFAM" id="SSF46689">
    <property type="entry name" value="Homeodomain-like"/>
    <property type="match status" value="1"/>
</dbReference>
<proteinExistence type="predicted"/>
<name>A0A7W6ETT6_9BACT</name>
<keyword evidence="2 5" id="KW-0238">DNA-binding</keyword>
<dbReference type="PANTHER" id="PTHR43280:SF2">
    <property type="entry name" value="HTH-TYPE TRANSCRIPTIONAL REGULATOR EXSA"/>
    <property type="match status" value="1"/>
</dbReference>
<evidence type="ECO:0000313" key="5">
    <source>
        <dbReference type="EMBL" id="MBB3841726.1"/>
    </source>
</evidence>
<evidence type="ECO:0000256" key="2">
    <source>
        <dbReference type="ARBA" id="ARBA00023125"/>
    </source>
</evidence>
<dbReference type="InterPro" id="IPR009057">
    <property type="entry name" value="Homeodomain-like_sf"/>
</dbReference>
<reference evidence="5 6" key="1">
    <citation type="submission" date="2020-08" db="EMBL/GenBank/DDBJ databases">
        <title>Genomic Encyclopedia of Type Strains, Phase IV (KMG-IV): sequencing the most valuable type-strain genomes for metagenomic binning, comparative biology and taxonomic classification.</title>
        <authorList>
            <person name="Goeker M."/>
        </authorList>
    </citation>
    <scope>NUCLEOTIDE SEQUENCE [LARGE SCALE GENOMIC DNA]</scope>
    <source>
        <strain evidence="5 6">DSM 17976</strain>
    </source>
</reference>
<evidence type="ECO:0000256" key="3">
    <source>
        <dbReference type="ARBA" id="ARBA00023163"/>
    </source>
</evidence>
<evidence type="ECO:0000256" key="1">
    <source>
        <dbReference type="ARBA" id="ARBA00023015"/>
    </source>
</evidence>
<dbReference type="InterPro" id="IPR018060">
    <property type="entry name" value="HTH_AraC"/>
</dbReference>
<feature type="domain" description="HTH araC/xylS-type" evidence="4">
    <location>
        <begin position="71"/>
        <end position="175"/>
    </location>
</feature>
<dbReference type="EMBL" id="JACIBY010000020">
    <property type="protein sequence ID" value="MBB3841726.1"/>
    <property type="molecule type" value="Genomic_DNA"/>
</dbReference>
<dbReference type="SMART" id="SM00342">
    <property type="entry name" value="HTH_ARAC"/>
    <property type="match status" value="1"/>
</dbReference>
<dbReference type="PROSITE" id="PS01124">
    <property type="entry name" value="HTH_ARAC_FAMILY_2"/>
    <property type="match status" value="1"/>
</dbReference>
<keyword evidence="1" id="KW-0805">Transcription regulation</keyword>